<keyword evidence="2" id="KW-1185">Reference proteome</keyword>
<dbReference type="Gene3D" id="2.60.40.10">
    <property type="entry name" value="Immunoglobulins"/>
    <property type="match status" value="1"/>
</dbReference>
<dbReference type="Proteomes" id="UP001596550">
    <property type="component" value="Unassembled WGS sequence"/>
</dbReference>
<sequence length="303" mass="33324">MPQNWTITVGNPVLTAGMSFQVRYRKTTEQNWTNFLPNPTTNTFTISNLDNNADYEAEISTVCVNGDISTPVYHNSAPIVKCITPTLKVTIDKNIVTYNWNNNGFNYGTSGNTMVQISYDGSNWITLATVNPILGTYVYTMQSLPLNGMLVYYRLISSGNGCSQDSNIVSMTWSGSSNNNPIKDSYVETINTICRKTSIIAWRVICIGSKVVNFQNLLGVQGFVKMTSTGNNGSVNIHNLSPNTVIDANTDVPFYINANSYNMSSGGPAQLSNTNYMEATYVFAYSADGSTNWQPFNLVIKGQ</sequence>
<evidence type="ECO:0008006" key="3">
    <source>
        <dbReference type="Google" id="ProtNLM"/>
    </source>
</evidence>
<comment type="caution">
    <text evidence="1">The sequence shown here is derived from an EMBL/GenBank/DDBJ whole genome shotgun (WGS) entry which is preliminary data.</text>
</comment>
<organism evidence="1 2">
    <name type="scientific">Chryseobacterium zhengzhouense</name>
    <dbReference type="NCBI Taxonomy" id="1636086"/>
    <lineage>
        <taxon>Bacteria</taxon>
        <taxon>Pseudomonadati</taxon>
        <taxon>Bacteroidota</taxon>
        <taxon>Flavobacteriia</taxon>
        <taxon>Flavobacteriales</taxon>
        <taxon>Weeksellaceae</taxon>
        <taxon>Chryseobacterium group</taxon>
        <taxon>Chryseobacterium</taxon>
    </lineage>
</organism>
<dbReference type="EMBL" id="JBHTCR010000004">
    <property type="protein sequence ID" value="MFC7347304.1"/>
    <property type="molecule type" value="Genomic_DNA"/>
</dbReference>
<dbReference type="InterPro" id="IPR013783">
    <property type="entry name" value="Ig-like_fold"/>
</dbReference>
<gene>
    <name evidence="1" type="ORF">ACFQO9_11305</name>
</gene>
<dbReference type="SUPFAM" id="SSF49265">
    <property type="entry name" value="Fibronectin type III"/>
    <property type="match status" value="1"/>
</dbReference>
<dbReference type="RefSeq" id="WP_378178577.1">
    <property type="nucleotide sequence ID" value="NZ_JBHTCR010000004.1"/>
</dbReference>
<evidence type="ECO:0000313" key="1">
    <source>
        <dbReference type="EMBL" id="MFC7347304.1"/>
    </source>
</evidence>
<name>A0ABW2LZJ4_9FLAO</name>
<accession>A0ABW2LZJ4</accession>
<protein>
    <recommendedName>
        <fullName evidence="3">Fibronectin type-III domain-containing protein</fullName>
    </recommendedName>
</protein>
<evidence type="ECO:0000313" key="2">
    <source>
        <dbReference type="Proteomes" id="UP001596550"/>
    </source>
</evidence>
<proteinExistence type="predicted"/>
<dbReference type="InterPro" id="IPR036116">
    <property type="entry name" value="FN3_sf"/>
</dbReference>
<reference evidence="2" key="1">
    <citation type="journal article" date="2019" name="Int. J. Syst. Evol. Microbiol.">
        <title>The Global Catalogue of Microorganisms (GCM) 10K type strain sequencing project: providing services to taxonomists for standard genome sequencing and annotation.</title>
        <authorList>
            <consortium name="The Broad Institute Genomics Platform"/>
            <consortium name="The Broad Institute Genome Sequencing Center for Infectious Disease"/>
            <person name="Wu L."/>
            <person name="Ma J."/>
        </authorList>
    </citation>
    <scope>NUCLEOTIDE SEQUENCE [LARGE SCALE GENOMIC DNA]</scope>
    <source>
        <strain evidence="2">CCUG 54781</strain>
    </source>
</reference>